<sequence>MSDTQQQQEFEKTDPSREIGVDPEKHPLYKELENNPNSPFYEEELVDIWLFTVGYGRQHSEREPLPGNKKWMLRMTSLDDDEEWIVKSIAIEETGTTDVLQDGKQIFTIAQEYANSGIELVHEEVTDTDSDSISELTSDVVRTHRSQNE</sequence>
<reference evidence="2 3" key="1">
    <citation type="submission" date="2018-10" db="EMBL/GenBank/DDBJ databases">
        <title>Natrarchaeobius chitinivorans gen. nov., sp. nov., and Natrarchaeobius haloalkaliphilus sp. nov., alkaliphilic, chitin-utilizing haloarchaea from hypersaline alkaline lakes.</title>
        <authorList>
            <person name="Sorokin D.Y."/>
            <person name="Elcheninov A.G."/>
            <person name="Kostrikina N.A."/>
            <person name="Bale N.J."/>
            <person name="Sinninghe Damste J.S."/>
            <person name="Khijniak T.V."/>
            <person name="Kublanov I.V."/>
            <person name="Toshchakov S.V."/>
        </authorList>
    </citation>
    <scope>NUCLEOTIDE SEQUENCE [LARGE SCALE GENOMIC DNA]</scope>
    <source>
        <strain evidence="2 3">AArcht-Sl</strain>
    </source>
</reference>
<proteinExistence type="predicted"/>
<feature type="compositionally biased region" description="Basic and acidic residues" evidence="1">
    <location>
        <begin position="9"/>
        <end position="33"/>
    </location>
</feature>
<comment type="caution">
    <text evidence="2">The sequence shown here is derived from an EMBL/GenBank/DDBJ whole genome shotgun (WGS) entry which is preliminary data.</text>
</comment>
<dbReference type="Proteomes" id="UP000273828">
    <property type="component" value="Unassembled WGS sequence"/>
</dbReference>
<dbReference type="EMBL" id="REFY01000001">
    <property type="protein sequence ID" value="RQG92819.1"/>
    <property type="molecule type" value="Genomic_DNA"/>
</dbReference>
<accession>A0A3N6P4F5</accession>
<evidence type="ECO:0000313" key="2">
    <source>
        <dbReference type="EMBL" id="RQG92819.1"/>
    </source>
</evidence>
<dbReference type="RefSeq" id="WP_124176695.1">
    <property type="nucleotide sequence ID" value="NZ_REFY01000001.1"/>
</dbReference>
<name>A0A3N6P4F5_9EURY</name>
<feature type="region of interest" description="Disordered" evidence="1">
    <location>
        <begin position="125"/>
        <end position="149"/>
    </location>
</feature>
<evidence type="ECO:0000256" key="1">
    <source>
        <dbReference type="SAM" id="MobiDB-lite"/>
    </source>
</evidence>
<protein>
    <submittedName>
        <fullName evidence="2">Uncharacterized protein</fullName>
    </submittedName>
</protein>
<organism evidence="2 3">
    <name type="scientific">Natrarchaeobius halalkaliphilus</name>
    <dbReference type="NCBI Taxonomy" id="1679091"/>
    <lineage>
        <taxon>Archaea</taxon>
        <taxon>Methanobacteriati</taxon>
        <taxon>Methanobacteriota</taxon>
        <taxon>Stenosarchaea group</taxon>
        <taxon>Halobacteria</taxon>
        <taxon>Halobacteriales</taxon>
        <taxon>Natrialbaceae</taxon>
        <taxon>Natrarchaeobius</taxon>
    </lineage>
</organism>
<evidence type="ECO:0000313" key="3">
    <source>
        <dbReference type="Proteomes" id="UP000273828"/>
    </source>
</evidence>
<feature type="region of interest" description="Disordered" evidence="1">
    <location>
        <begin position="1"/>
        <end position="36"/>
    </location>
</feature>
<keyword evidence="3" id="KW-1185">Reference proteome</keyword>
<dbReference type="AlphaFoldDB" id="A0A3N6P4F5"/>
<dbReference type="OrthoDB" id="192297at2157"/>
<gene>
    <name evidence="2" type="ORF">EA462_00910</name>
</gene>